<protein>
    <recommendedName>
        <fullName evidence="3">WXG100 family type VII secretion target</fullName>
    </recommendedName>
</protein>
<dbReference type="InterPro" id="IPR010310">
    <property type="entry name" value="T7SS_ESAT-6-like"/>
</dbReference>
<sequence>MHVVDGPTRFEEGSQHSAAERALIAHGNITQIHNRLTQIPETLGGAWQGPSASVYTQVLNEWNPQFKRVIDALHTIAENLKASGIQYTEATSNASDVAQQLKAALSGGEIKL</sequence>
<dbReference type="Gene3D" id="1.10.287.1060">
    <property type="entry name" value="ESAT-6-like"/>
    <property type="match status" value="1"/>
</dbReference>
<evidence type="ECO:0000313" key="2">
    <source>
        <dbReference type="Proteomes" id="UP001500630"/>
    </source>
</evidence>
<reference evidence="2" key="1">
    <citation type="journal article" date="2019" name="Int. J. Syst. Evol. Microbiol.">
        <title>The Global Catalogue of Microorganisms (GCM) 10K type strain sequencing project: providing services to taxonomists for standard genome sequencing and annotation.</title>
        <authorList>
            <consortium name="The Broad Institute Genomics Platform"/>
            <consortium name="The Broad Institute Genome Sequencing Center for Infectious Disease"/>
            <person name="Wu L."/>
            <person name="Ma J."/>
        </authorList>
    </citation>
    <scope>NUCLEOTIDE SEQUENCE [LARGE SCALE GENOMIC DNA]</scope>
    <source>
        <strain evidence="2">JCM 17326</strain>
    </source>
</reference>
<comment type="caution">
    <text evidence="1">The sequence shown here is derived from an EMBL/GenBank/DDBJ whole genome shotgun (WGS) entry which is preliminary data.</text>
</comment>
<dbReference type="InterPro" id="IPR036689">
    <property type="entry name" value="ESAT-6-like_sf"/>
</dbReference>
<keyword evidence="2" id="KW-1185">Reference proteome</keyword>
<dbReference type="EMBL" id="BAABDQ010000002">
    <property type="protein sequence ID" value="GAA3534029.1"/>
    <property type="molecule type" value="Genomic_DNA"/>
</dbReference>
<name>A0ABP6VDY7_9ACTN</name>
<organism evidence="1 2">
    <name type="scientific">Nonomuraea rosea</name>
    <dbReference type="NCBI Taxonomy" id="638574"/>
    <lineage>
        <taxon>Bacteria</taxon>
        <taxon>Bacillati</taxon>
        <taxon>Actinomycetota</taxon>
        <taxon>Actinomycetes</taxon>
        <taxon>Streptosporangiales</taxon>
        <taxon>Streptosporangiaceae</taxon>
        <taxon>Nonomuraea</taxon>
    </lineage>
</organism>
<dbReference type="SUPFAM" id="SSF140453">
    <property type="entry name" value="EsxAB dimer-like"/>
    <property type="match status" value="1"/>
</dbReference>
<gene>
    <name evidence="1" type="ORF">GCM10022419_011730</name>
</gene>
<proteinExistence type="predicted"/>
<dbReference type="NCBIfam" id="TIGR03930">
    <property type="entry name" value="WXG100_ESAT6"/>
    <property type="match status" value="1"/>
</dbReference>
<dbReference type="Pfam" id="PF06013">
    <property type="entry name" value="WXG100"/>
    <property type="match status" value="1"/>
</dbReference>
<dbReference type="Proteomes" id="UP001500630">
    <property type="component" value="Unassembled WGS sequence"/>
</dbReference>
<evidence type="ECO:0000313" key="1">
    <source>
        <dbReference type="EMBL" id="GAA3534029.1"/>
    </source>
</evidence>
<accession>A0ABP6VDY7</accession>
<evidence type="ECO:0008006" key="3">
    <source>
        <dbReference type="Google" id="ProtNLM"/>
    </source>
</evidence>